<dbReference type="Pfam" id="PF00076">
    <property type="entry name" value="RRM_1"/>
    <property type="match status" value="1"/>
</dbReference>
<dbReference type="InterPro" id="IPR012677">
    <property type="entry name" value="Nucleotide-bd_a/b_plait_sf"/>
</dbReference>
<feature type="compositionally biased region" description="Basic and acidic residues" evidence="3">
    <location>
        <begin position="216"/>
        <end position="229"/>
    </location>
</feature>
<dbReference type="OrthoDB" id="5382468at2759"/>
<dbReference type="SMART" id="SM00360">
    <property type="entry name" value="RRM"/>
    <property type="match status" value="1"/>
</dbReference>
<dbReference type="InterPro" id="IPR035979">
    <property type="entry name" value="RBD_domain_sf"/>
</dbReference>
<feature type="region of interest" description="Disordered" evidence="3">
    <location>
        <begin position="1"/>
        <end position="48"/>
    </location>
</feature>
<dbReference type="GO" id="GO:0005634">
    <property type="term" value="C:nucleus"/>
    <property type="evidence" value="ECO:0007669"/>
    <property type="project" value="TreeGrafter"/>
</dbReference>
<proteinExistence type="predicted"/>
<dbReference type="PROSITE" id="PS50102">
    <property type="entry name" value="RRM"/>
    <property type="match status" value="1"/>
</dbReference>
<dbReference type="InterPro" id="IPR000504">
    <property type="entry name" value="RRM_dom"/>
</dbReference>
<dbReference type="CDD" id="cd12418">
    <property type="entry name" value="RRM_Aly_REF_like"/>
    <property type="match status" value="1"/>
</dbReference>
<dbReference type="InterPro" id="IPR051229">
    <property type="entry name" value="ALYREF_mRNA_export"/>
</dbReference>
<accession>A0A0F4ZJF9</accession>
<evidence type="ECO:0000259" key="4">
    <source>
        <dbReference type="PROSITE" id="PS50102"/>
    </source>
</evidence>
<reference evidence="5 6" key="1">
    <citation type="submission" date="2015-03" db="EMBL/GenBank/DDBJ databases">
        <authorList>
            <person name="Radwan O."/>
            <person name="Al-Naeli F.A."/>
            <person name="Rendon G.A."/>
            <person name="Fields C."/>
        </authorList>
    </citation>
    <scope>NUCLEOTIDE SEQUENCE [LARGE SCALE GENOMIC DNA]</scope>
    <source>
        <strain evidence="5">CR-DP1</strain>
    </source>
</reference>
<feature type="region of interest" description="Disordered" evidence="3">
    <location>
        <begin position="188"/>
        <end position="325"/>
    </location>
</feature>
<feature type="compositionally biased region" description="Basic and acidic residues" evidence="3">
    <location>
        <begin position="91"/>
        <end position="105"/>
    </location>
</feature>
<dbReference type="EMBL" id="LAEV01000323">
    <property type="protein sequence ID" value="KKA30662.1"/>
    <property type="molecule type" value="Genomic_DNA"/>
</dbReference>
<dbReference type="PANTHER" id="PTHR19965">
    <property type="entry name" value="RNA AND EXPORT FACTOR BINDING PROTEIN"/>
    <property type="match status" value="1"/>
</dbReference>
<evidence type="ECO:0000313" key="5">
    <source>
        <dbReference type="EMBL" id="KKA30662.1"/>
    </source>
</evidence>
<name>A0A0F4ZJF9_9PEZI</name>
<evidence type="ECO:0000313" key="6">
    <source>
        <dbReference type="Proteomes" id="UP000033483"/>
    </source>
</evidence>
<feature type="region of interest" description="Disordered" evidence="3">
    <location>
        <begin position="82"/>
        <end position="105"/>
    </location>
</feature>
<dbReference type="PANTHER" id="PTHR19965:SF82">
    <property type="entry name" value="THO COMPLEX SUBUNIT 4"/>
    <property type="match status" value="1"/>
</dbReference>
<keyword evidence="6" id="KW-1185">Reference proteome</keyword>
<dbReference type="GO" id="GO:0003729">
    <property type="term" value="F:mRNA binding"/>
    <property type="evidence" value="ECO:0007669"/>
    <property type="project" value="TreeGrafter"/>
</dbReference>
<comment type="caution">
    <text evidence="5">The sequence shown here is derived from an EMBL/GenBank/DDBJ whole genome shotgun (WGS) entry which is preliminary data.</text>
</comment>
<dbReference type="Proteomes" id="UP000033483">
    <property type="component" value="Unassembled WGS sequence"/>
</dbReference>
<feature type="domain" description="RRM" evidence="4">
    <location>
        <begin position="106"/>
        <end position="183"/>
    </location>
</feature>
<evidence type="ECO:0000256" key="3">
    <source>
        <dbReference type="SAM" id="MobiDB-lite"/>
    </source>
</evidence>
<dbReference type="InterPro" id="IPR025715">
    <property type="entry name" value="FoP_C"/>
</dbReference>
<evidence type="ECO:0000256" key="1">
    <source>
        <dbReference type="ARBA" id="ARBA00022884"/>
    </source>
</evidence>
<dbReference type="Gene3D" id="3.30.70.330">
    <property type="match status" value="1"/>
</dbReference>
<dbReference type="SUPFAM" id="SSF54928">
    <property type="entry name" value="RNA-binding domain, RBD"/>
    <property type="match status" value="1"/>
</dbReference>
<keyword evidence="1 2" id="KW-0694">RNA-binding</keyword>
<gene>
    <name evidence="5" type="ORF">TD95_002663</name>
</gene>
<protein>
    <recommendedName>
        <fullName evidence="4">RRM domain-containing protein</fullName>
    </recommendedName>
</protein>
<organism evidence="5 6">
    <name type="scientific">Thielaviopsis punctulata</name>
    <dbReference type="NCBI Taxonomy" id="72032"/>
    <lineage>
        <taxon>Eukaryota</taxon>
        <taxon>Fungi</taxon>
        <taxon>Dikarya</taxon>
        <taxon>Ascomycota</taxon>
        <taxon>Pezizomycotina</taxon>
        <taxon>Sordariomycetes</taxon>
        <taxon>Hypocreomycetidae</taxon>
        <taxon>Microascales</taxon>
        <taxon>Ceratocystidaceae</taxon>
        <taxon>Thielaviopsis</taxon>
    </lineage>
</organism>
<dbReference type="Pfam" id="PF13865">
    <property type="entry name" value="FoP_duplication"/>
    <property type="match status" value="1"/>
</dbReference>
<sequence length="325" mass="36782">MATNMDKSLDEILGDQRPQHNNRSRSRNNNQNRSHNNRRRDNNDFPRDGVKKVRLHSHALLCYTPFTNSLSSEWVHDRYEDNGRRHQGRRRRDDPDHTASSDPRGTKIRVENIHYELSEEELKSLFQKIGPVVRFQLRYDRAGRSEGVAYVTYESYADAKRAMSEYNGANANGQPISITIMSNESKRNPFENAIMPGRSLADRISAPRSRSRSPRRHIEDEDISGHAIDRYIPGKSGRSRSPMNGRRNQGRRPGARRDQQAHNNGRGGQRNNEGSNRPRKTQEELDAEMADYFGSGETAAPDAALATGTSESAPAGAADDVDMIE</sequence>
<dbReference type="AlphaFoldDB" id="A0A0F4ZJF9"/>
<feature type="compositionally biased region" description="Basic and acidic residues" evidence="3">
    <location>
        <begin position="39"/>
        <end position="48"/>
    </location>
</feature>
<evidence type="ECO:0000256" key="2">
    <source>
        <dbReference type="PROSITE-ProRule" id="PRU00176"/>
    </source>
</evidence>